<protein>
    <submittedName>
        <fullName evidence="1">Uncharacterized protein</fullName>
    </submittedName>
</protein>
<accession>A0A9Q8PHS9</accession>
<proteinExistence type="predicted"/>
<evidence type="ECO:0000313" key="1">
    <source>
        <dbReference type="EMBL" id="UJO22666.1"/>
    </source>
</evidence>
<reference evidence="1" key="1">
    <citation type="submission" date="2021-12" db="EMBL/GenBank/DDBJ databases">
        <authorList>
            <person name="Zaccaron A."/>
            <person name="Stergiopoulos I."/>
        </authorList>
    </citation>
    <scope>NUCLEOTIDE SEQUENCE</scope>
    <source>
        <strain evidence="1">Race5_Kim</strain>
    </source>
</reference>
<evidence type="ECO:0000313" key="2">
    <source>
        <dbReference type="Proteomes" id="UP000756132"/>
    </source>
</evidence>
<dbReference type="EMBL" id="CP090172">
    <property type="protein sequence ID" value="UJO22666.1"/>
    <property type="molecule type" value="Genomic_DNA"/>
</dbReference>
<reference evidence="1" key="2">
    <citation type="journal article" date="2022" name="Microb. Genom.">
        <title>A chromosome-scale genome assembly of the tomato pathogen Cladosporium fulvum reveals a compartmentalized genome architecture and the presence of a dispensable chromosome.</title>
        <authorList>
            <person name="Zaccaron A.Z."/>
            <person name="Chen L.H."/>
            <person name="Samaras A."/>
            <person name="Stergiopoulos I."/>
        </authorList>
    </citation>
    <scope>NUCLEOTIDE SEQUENCE</scope>
    <source>
        <strain evidence="1">Race5_Kim</strain>
    </source>
</reference>
<dbReference type="Proteomes" id="UP000756132">
    <property type="component" value="Chromosome 10"/>
</dbReference>
<dbReference type="KEGG" id="ffu:CLAFUR5_11889"/>
<dbReference type="AlphaFoldDB" id="A0A9Q8PHS9"/>
<organism evidence="1 2">
    <name type="scientific">Passalora fulva</name>
    <name type="common">Tomato leaf mold</name>
    <name type="synonym">Cladosporium fulvum</name>
    <dbReference type="NCBI Taxonomy" id="5499"/>
    <lineage>
        <taxon>Eukaryota</taxon>
        <taxon>Fungi</taxon>
        <taxon>Dikarya</taxon>
        <taxon>Ascomycota</taxon>
        <taxon>Pezizomycotina</taxon>
        <taxon>Dothideomycetes</taxon>
        <taxon>Dothideomycetidae</taxon>
        <taxon>Mycosphaerellales</taxon>
        <taxon>Mycosphaerellaceae</taxon>
        <taxon>Fulvia</taxon>
    </lineage>
</organism>
<name>A0A9Q8PHS9_PASFU</name>
<keyword evidence="2" id="KW-1185">Reference proteome</keyword>
<dbReference type="RefSeq" id="XP_047767032.1">
    <property type="nucleotide sequence ID" value="XM_047911037.1"/>
</dbReference>
<gene>
    <name evidence="1" type="ORF">CLAFUR5_11889</name>
</gene>
<sequence length="134" mass="13221">MAIISFSAALKGTIFSSVRYSALSSTSLPMTLVQTTSNSAFILEIVPAGDHASAVEVANGEAMQTVALGGSAITVEGQVASAGSAGHIVTGAGNTAVTLTPGAAPSPQAQPVMADVGSQHITISQIGGQVTLLR</sequence>
<dbReference type="GeneID" id="71991767"/>